<dbReference type="Proteomes" id="UP000824087">
    <property type="component" value="Unassembled WGS sequence"/>
</dbReference>
<dbReference type="Gene3D" id="3.40.50.300">
    <property type="entry name" value="P-loop containing nucleotide triphosphate hydrolases"/>
    <property type="match status" value="3"/>
</dbReference>
<comment type="caution">
    <text evidence="7">The sequence shown here is derived from an EMBL/GenBank/DDBJ whole genome shotgun (WGS) entry which is preliminary data.</text>
</comment>
<dbReference type="InterPro" id="IPR000212">
    <property type="entry name" value="DNA_helicase_UvrD/REP"/>
</dbReference>
<dbReference type="PANTHER" id="PTHR11070">
    <property type="entry name" value="UVRD / RECB / PCRA DNA HELICASE FAMILY MEMBER"/>
    <property type="match status" value="1"/>
</dbReference>
<dbReference type="GO" id="GO:0000725">
    <property type="term" value="P:recombinational repair"/>
    <property type="evidence" value="ECO:0007669"/>
    <property type="project" value="TreeGrafter"/>
</dbReference>
<evidence type="ECO:0000256" key="5">
    <source>
        <dbReference type="PROSITE-ProRule" id="PRU00560"/>
    </source>
</evidence>
<dbReference type="InterPro" id="IPR014016">
    <property type="entry name" value="UvrD-like_ATP-bd"/>
</dbReference>
<dbReference type="GO" id="GO:0005524">
    <property type="term" value="F:ATP binding"/>
    <property type="evidence" value="ECO:0007669"/>
    <property type="project" value="UniProtKB-UniRule"/>
</dbReference>
<reference evidence="7" key="2">
    <citation type="journal article" date="2021" name="PeerJ">
        <title>Extensive microbial diversity within the chicken gut microbiome revealed by metagenomics and culture.</title>
        <authorList>
            <person name="Gilroy R."/>
            <person name="Ravi A."/>
            <person name="Getino M."/>
            <person name="Pursley I."/>
            <person name="Horton D.L."/>
            <person name="Alikhan N.F."/>
            <person name="Baker D."/>
            <person name="Gharbi K."/>
            <person name="Hall N."/>
            <person name="Watson M."/>
            <person name="Adriaenssens E.M."/>
            <person name="Foster-Nyarko E."/>
            <person name="Jarju S."/>
            <person name="Secka A."/>
            <person name="Antonio M."/>
            <person name="Oren A."/>
            <person name="Chaudhuri R.R."/>
            <person name="La Ragione R."/>
            <person name="Hildebrand F."/>
            <person name="Pallen M.J."/>
        </authorList>
    </citation>
    <scope>NUCLEOTIDE SEQUENCE</scope>
    <source>
        <strain evidence="7">CHK197-8231</strain>
    </source>
</reference>
<accession>A0A9D1L3H0</accession>
<keyword evidence="2 5" id="KW-0378">Hydrolase</keyword>
<evidence type="ECO:0000256" key="3">
    <source>
        <dbReference type="ARBA" id="ARBA00022806"/>
    </source>
</evidence>
<dbReference type="InterPro" id="IPR027785">
    <property type="entry name" value="UvrD-like_helicase_C"/>
</dbReference>
<dbReference type="GO" id="GO:0005829">
    <property type="term" value="C:cytosol"/>
    <property type="evidence" value="ECO:0007669"/>
    <property type="project" value="TreeGrafter"/>
</dbReference>
<keyword evidence="3 5" id="KW-0347">Helicase</keyword>
<dbReference type="Pfam" id="PF13538">
    <property type="entry name" value="UvrD_C_2"/>
    <property type="match status" value="1"/>
</dbReference>
<feature type="domain" description="UvrD-like helicase ATP-binding" evidence="6">
    <location>
        <begin position="173"/>
        <end position="539"/>
    </location>
</feature>
<dbReference type="GO" id="GO:0043138">
    <property type="term" value="F:3'-5' DNA helicase activity"/>
    <property type="evidence" value="ECO:0007669"/>
    <property type="project" value="TreeGrafter"/>
</dbReference>
<keyword evidence="1 5" id="KW-0547">Nucleotide-binding</keyword>
<dbReference type="SUPFAM" id="SSF52540">
    <property type="entry name" value="P-loop containing nucleoside triphosphate hydrolases"/>
    <property type="match status" value="1"/>
</dbReference>
<dbReference type="Pfam" id="PF13245">
    <property type="entry name" value="AAA_19"/>
    <property type="match status" value="1"/>
</dbReference>
<sequence>MSQMEFEKLKLKDILEKYEEYINDTKLELKNIYKLYNQDEAKEREHNLKNRLYSLEVNVDKPYFARIDFDNENGLKDICYIGKVGVSNYDNEIIVVDWRAPISSLYYDSAIGKTSYKVNDDIINGNLKLKRQYNIENRQLIDFFDVDTVSNDDLLKPYLSVNADARTKNIVATIQEEQNDIIRSDFSKNLIIQGVAGSGKTTVALHRIAYLAYNYRNLIHNDQYMVIGPNKFFVNYISDMLPELDVNDVAQYDLVELAETFINQKLNLQNENEIIKKYLNGYKNELPKIKTDLEYKNIIDAYFKDYFTNNINYKPITIYDFVVIDPTTIEQYWEEVLKRDYDDLKSAINRLINLLSKFCENNKETILSKINKHIDLKIENGSDLLECRKMRTNMINKFQSNINSIIKNHFKLMFKKSTVIYDDIKNNMNKYTDNKILLQNIDNILKYEDLPALIYIEYKINGYKNFDKYRHIVIDEAQDYNTFSFIALQKIFPKASFSIYGDIAQSIYAYRSLDNWESIKNNVFKTIDIKYLNKSYRTTIEIMNEANKINKYLNLPEASAVIRHGNEVTYKKVLKTEEFIPLINELMADGKKNIAIISKDAETSNTLYLKLKNNINLTNISDKSVENINGICTISCHLCKGLEFDAVIINNVNNFDINNTLDMKLLYVAMTRALHSLVITYNDSIPRILQ</sequence>
<name>A0A9D1L3H0_9BACT</name>
<evidence type="ECO:0000259" key="6">
    <source>
        <dbReference type="PROSITE" id="PS51198"/>
    </source>
</evidence>
<dbReference type="EMBL" id="DVML01000020">
    <property type="protein sequence ID" value="HIU22596.1"/>
    <property type="molecule type" value="Genomic_DNA"/>
</dbReference>
<protein>
    <submittedName>
        <fullName evidence="7">ATP-binding domain-containing protein</fullName>
    </submittedName>
</protein>
<dbReference type="PROSITE" id="PS51198">
    <property type="entry name" value="UVRD_HELICASE_ATP_BIND"/>
    <property type="match status" value="1"/>
</dbReference>
<evidence type="ECO:0000256" key="1">
    <source>
        <dbReference type="ARBA" id="ARBA00022741"/>
    </source>
</evidence>
<dbReference type="GO" id="GO:0003677">
    <property type="term" value="F:DNA binding"/>
    <property type="evidence" value="ECO:0007669"/>
    <property type="project" value="InterPro"/>
</dbReference>
<evidence type="ECO:0000256" key="2">
    <source>
        <dbReference type="ARBA" id="ARBA00022801"/>
    </source>
</evidence>
<gene>
    <name evidence="7" type="ORF">IAD49_03335</name>
</gene>
<keyword evidence="4 5" id="KW-0067">ATP-binding</keyword>
<organism evidence="7 8">
    <name type="scientific">Candidatus Fimihabitans intestinipullorum</name>
    <dbReference type="NCBI Taxonomy" id="2840820"/>
    <lineage>
        <taxon>Bacteria</taxon>
        <taxon>Bacillati</taxon>
        <taxon>Mycoplasmatota</taxon>
        <taxon>Mycoplasmatota incertae sedis</taxon>
        <taxon>Candidatus Fimihabitans</taxon>
    </lineage>
</organism>
<dbReference type="InterPro" id="IPR027417">
    <property type="entry name" value="P-loop_NTPase"/>
</dbReference>
<dbReference type="PANTHER" id="PTHR11070:SF17">
    <property type="entry name" value="DNA HELICASE IV"/>
    <property type="match status" value="1"/>
</dbReference>
<evidence type="ECO:0000313" key="8">
    <source>
        <dbReference type="Proteomes" id="UP000824087"/>
    </source>
</evidence>
<evidence type="ECO:0000313" key="7">
    <source>
        <dbReference type="EMBL" id="HIU22596.1"/>
    </source>
</evidence>
<reference evidence="7" key="1">
    <citation type="submission" date="2020-10" db="EMBL/GenBank/DDBJ databases">
        <authorList>
            <person name="Gilroy R."/>
        </authorList>
    </citation>
    <scope>NUCLEOTIDE SEQUENCE</scope>
    <source>
        <strain evidence="7">CHK197-8231</strain>
    </source>
</reference>
<feature type="binding site" evidence="5">
    <location>
        <begin position="194"/>
        <end position="201"/>
    </location>
    <ligand>
        <name>ATP</name>
        <dbReference type="ChEBI" id="CHEBI:30616"/>
    </ligand>
</feature>
<evidence type="ECO:0000256" key="4">
    <source>
        <dbReference type="ARBA" id="ARBA00022840"/>
    </source>
</evidence>
<proteinExistence type="predicted"/>
<dbReference type="AlphaFoldDB" id="A0A9D1L3H0"/>
<dbReference type="GO" id="GO:0016787">
    <property type="term" value="F:hydrolase activity"/>
    <property type="evidence" value="ECO:0007669"/>
    <property type="project" value="UniProtKB-UniRule"/>
</dbReference>